<evidence type="ECO:0000313" key="2">
    <source>
        <dbReference type="Proteomes" id="UP000275267"/>
    </source>
</evidence>
<comment type="caution">
    <text evidence="1">The sequence shown here is derived from an EMBL/GenBank/DDBJ whole genome shotgun (WGS) entry which is preliminary data.</text>
</comment>
<keyword evidence="2" id="KW-1185">Reference proteome</keyword>
<gene>
    <name evidence="1" type="ORF">C2845_PM16G00290</name>
</gene>
<dbReference type="EMBL" id="PQIB02000015">
    <property type="protein sequence ID" value="RLM65316.1"/>
    <property type="molecule type" value="Genomic_DNA"/>
</dbReference>
<organism evidence="1 2">
    <name type="scientific">Panicum miliaceum</name>
    <name type="common">Proso millet</name>
    <name type="synonym">Broomcorn millet</name>
    <dbReference type="NCBI Taxonomy" id="4540"/>
    <lineage>
        <taxon>Eukaryota</taxon>
        <taxon>Viridiplantae</taxon>
        <taxon>Streptophyta</taxon>
        <taxon>Embryophyta</taxon>
        <taxon>Tracheophyta</taxon>
        <taxon>Spermatophyta</taxon>
        <taxon>Magnoliopsida</taxon>
        <taxon>Liliopsida</taxon>
        <taxon>Poales</taxon>
        <taxon>Poaceae</taxon>
        <taxon>PACMAD clade</taxon>
        <taxon>Panicoideae</taxon>
        <taxon>Panicodae</taxon>
        <taxon>Paniceae</taxon>
        <taxon>Panicinae</taxon>
        <taxon>Panicum</taxon>
        <taxon>Panicum sect. Panicum</taxon>
    </lineage>
</organism>
<protein>
    <submittedName>
        <fullName evidence="1">Uncharacterized protein</fullName>
    </submittedName>
</protein>
<dbReference type="AlphaFoldDB" id="A0A3L6PXB7"/>
<evidence type="ECO:0000313" key="1">
    <source>
        <dbReference type="EMBL" id="RLM65316.1"/>
    </source>
</evidence>
<proteinExistence type="predicted"/>
<dbReference type="Proteomes" id="UP000275267">
    <property type="component" value="Unassembled WGS sequence"/>
</dbReference>
<accession>A0A3L6PXB7</accession>
<sequence>MLVRRAPLRCCSSPTLWHGFNGNPICLGARKLASSRRPWISMCGGGSHRWKPLRTGDGLAATRRRPFPSRGSSTLPNRYPHLQWLTGGTVRSRRQVTVRPGPSYMSCRPHPVGCQAILFSGDEAFLSSSAQDELT</sequence>
<name>A0A3L6PXB7_PANMI</name>
<reference evidence="2" key="1">
    <citation type="journal article" date="2019" name="Nat. Commun.">
        <title>The genome of broomcorn millet.</title>
        <authorList>
            <person name="Zou C."/>
            <person name="Miki D."/>
            <person name="Li D."/>
            <person name="Tang Q."/>
            <person name="Xiao L."/>
            <person name="Rajput S."/>
            <person name="Deng P."/>
            <person name="Jia W."/>
            <person name="Huang R."/>
            <person name="Zhang M."/>
            <person name="Sun Y."/>
            <person name="Hu J."/>
            <person name="Fu X."/>
            <person name="Schnable P.S."/>
            <person name="Li F."/>
            <person name="Zhang H."/>
            <person name="Feng B."/>
            <person name="Zhu X."/>
            <person name="Liu R."/>
            <person name="Schnable J.C."/>
            <person name="Zhu J.-K."/>
            <person name="Zhang H."/>
        </authorList>
    </citation>
    <scope>NUCLEOTIDE SEQUENCE [LARGE SCALE GENOMIC DNA]</scope>
</reference>